<protein>
    <submittedName>
        <fullName evidence="2">Uncharacterized protein</fullName>
    </submittedName>
</protein>
<dbReference type="EMBL" id="JAHRIQ010064487">
    <property type="protein sequence ID" value="MEQ2242358.1"/>
    <property type="molecule type" value="Genomic_DNA"/>
</dbReference>
<keyword evidence="1" id="KW-1133">Transmembrane helix</keyword>
<organism evidence="2 3">
    <name type="scientific">Ilyodon furcidens</name>
    <name type="common">goldbreast splitfin</name>
    <dbReference type="NCBI Taxonomy" id="33524"/>
    <lineage>
        <taxon>Eukaryota</taxon>
        <taxon>Metazoa</taxon>
        <taxon>Chordata</taxon>
        <taxon>Craniata</taxon>
        <taxon>Vertebrata</taxon>
        <taxon>Euteleostomi</taxon>
        <taxon>Actinopterygii</taxon>
        <taxon>Neopterygii</taxon>
        <taxon>Teleostei</taxon>
        <taxon>Neoteleostei</taxon>
        <taxon>Acanthomorphata</taxon>
        <taxon>Ovalentaria</taxon>
        <taxon>Atherinomorphae</taxon>
        <taxon>Cyprinodontiformes</taxon>
        <taxon>Goodeidae</taxon>
        <taxon>Ilyodon</taxon>
    </lineage>
</organism>
<evidence type="ECO:0000256" key="1">
    <source>
        <dbReference type="SAM" id="Phobius"/>
    </source>
</evidence>
<keyword evidence="1" id="KW-0812">Transmembrane</keyword>
<comment type="caution">
    <text evidence="2">The sequence shown here is derived from an EMBL/GenBank/DDBJ whole genome shotgun (WGS) entry which is preliminary data.</text>
</comment>
<accession>A0ABV0UAY5</accession>
<dbReference type="Proteomes" id="UP001482620">
    <property type="component" value="Unassembled WGS sequence"/>
</dbReference>
<proteinExistence type="predicted"/>
<reference evidence="2 3" key="1">
    <citation type="submission" date="2021-06" db="EMBL/GenBank/DDBJ databases">
        <authorList>
            <person name="Palmer J.M."/>
        </authorList>
    </citation>
    <scope>NUCLEOTIDE SEQUENCE [LARGE SCALE GENOMIC DNA]</scope>
    <source>
        <strain evidence="3">if_2019</strain>
        <tissue evidence="2">Muscle</tissue>
    </source>
</reference>
<evidence type="ECO:0000313" key="3">
    <source>
        <dbReference type="Proteomes" id="UP001482620"/>
    </source>
</evidence>
<evidence type="ECO:0000313" key="2">
    <source>
        <dbReference type="EMBL" id="MEQ2242358.1"/>
    </source>
</evidence>
<sequence length="109" mass="11275">MCGLSPSPHHTPCWWLVSLPAGLLVVLGAGCSGECCLTPSGSLAGPGPSVSVRPLLRGGVPLGLRSLGPWLDRLQRSQLSVVVTAAPWGFCTVAAGWFPWGPPPLFFSA</sequence>
<feature type="transmembrane region" description="Helical" evidence="1">
    <location>
        <begin position="79"/>
        <end position="100"/>
    </location>
</feature>
<name>A0ABV0UAY5_9TELE</name>
<keyword evidence="3" id="KW-1185">Reference proteome</keyword>
<gene>
    <name evidence="2" type="ORF">ILYODFUR_035107</name>
</gene>
<keyword evidence="1" id="KW-0472">Membrane</keyword>